<name>A0A0A0YQ72_9CAUD</name>
<dbReference type="EMBL" id="KM873719">
    <property type="protein sequence ID" value="AIX11873.1"/>
    <property type="molecule type" value="Genomic_DNA"/>
</dbReference>
<dbReference type="RefSeq" id="YP_009140519.1">
    <property type="nucleotide sequence ID" value="NC_027125.1"/>
</dbReference>
<proteinExistence type="predicted"/>
<dbReference type="GeneID" id="24405087"/>
<organism evidence="1 2">
    <name type="scientific">Flavobacterium phage FCL-2</name>
    <dbReference type="NCBI Taxonomy" id="908819"/>
    <lineage>
        <taxon>Viruses</taxon>
        <taxon>Duplodnaviria</taxon>
        <taxon>Heunggongvirae</taxon>
        <taxon>Uroviricota</taxon>
        <taxon>Caudoviricetes</taxon>
        <taxon>Ficleduovirus</taxon>
        <taxon>Ficleduovirus FCL2</taxon>
    </lineage>
</organism>
<dbReference type="OrthoDB" id="33934at10239"/>
<protein>
    <submittedName>
        <fullName evidence="1">Uncharacterized protein</fullName>
    </submittedName>
</protein>
<keyword evidence="2" id="KW-1185">Reference proteome</keyword>
<sequence>MGTISQETYLARKTAFEPVRNELLAGDFENAKVKLTALGSSVIGAELYNSFMQKIYTLISEYYPNYNITPTYQRSTSKKV</sequence>
<evidence type="ECO:0000313" key="2">
    <source>
        <dbReference type="Proteomes" id="UP000030329"/>
    </source>
</evidence>
<reference evidence="1 2" key="1">
    <citation type="journal article" date="2015" name="Front. Microbiol.">
        <title>The use of phage FCL-2 as an alternative to chemotherapy against columnaris disease in aquaculture.</title>
        <authorList>
            <person name="Laanto E."/>
            <person name="Bamford J.K."/>
            <person name="Ravantti J.J."/>
            <person name="Sundberg L.R."/>
        </authorList>
    </citation>
    <scope>NUCLEOTIDE SEQUENCE [LARGE SCALE GENOMIC DNA]</scope>
</reference>
<evidence type="ECO:0000313" key="1">
    <source>
        <dbReference type="EMBL" id="AIX11873.1"/>
    </source>
</evidence>
<accession>A0A0A0YQ72</accession>
<dbReference type="Proteomes" id="UP000030329">
    <property type="component" value="Segment"/>
</dbReference>
<dbReference type="KEGG" id="vg:24405087"/>